<comment type="caution">
    <text evidence="1">The sequence shown here is derived from an EMBL/GenBank/DDBJ whole genome shotgun (WGS) entry which is preliminary data.</text>
</comment>
<dbReference type="RefSeq" id="WP_184049080.1">
    <property type="nucleotide sequence ID" value="NZ_JACIGK010000069.1"/>
</dbReference>
<evidence type="ECO:0000313" key="1">
    <source>
        <dbReference type="EMBL" id="MBB4268251.1"/>
    </source>
</evidence>
<proteinExistence type="predicted"/>
<evidence type="ECO:0008006" key="3">
    <source>
        <dbReference type="Google" id="ProtNLM"/>
    </source>
</evidence>
<accession>A0A7W6WC61</accession>
<name>A0A7W6WC61_9PROT</name>
<dbReference type="AlphaFoldDB" id="A0A7W6WC61"/>
<dbReference type="EMBL" id="JACIGK010000069">
    <property type="protein sequence ID" value="MBB4268251.1"/>
    <property type="molecule type" value="Genomic_DNA"/>
</dbReference>
<gene>
    <name evidence="1" type="ORF">GGD89_003915</name>
</gene>
<protein>
    <recommendedName>
        <fullName evidence="3">DNA transposition protein</fullName>
    </recommendedName>
</protein>
<dbReference type="Proteomes" id="UP000554286">
    <property type="component" value="Unassembled WGS sequence"/>
</dbReference>
<keyword evidence="2" id="KW-1185">Reference proteome</keyword>
<reference evidence="1 2" key="1">
    <citation type="submission" date="2020-08" db="EMBL/GenBank/DDBJ databases">
        <title>Genome sequencing of Purple Non-Sulfur Bacteria from various extreme environments.</title>
        <authorList>
            <person name="Mayer M."/>
        </authorList>
    </citation>
    <scope>NUCLEOTIDE SEQUENCE [LARGE SCALE GENOMIC DNA]</scope>
    <source>
        <strain evidence="1 2">JA131</strain>
    </source>
</reference>
<organism evidence="1 2">
    <name type="scientific">Roseospira visakhapatnamensis</name>
    <dbReference type="NCBI Taxonomy" id="390880"/>
    <lineage>
        <taxon>Bacteria</taxon>
        <taxon>Pseudomonadati</taxon>
        <taxon>Pseudomonadota</taxon>
        <taxon>Alphaproteobacteria</taxon>
        <taxon>Rhodospirillales</taxon>
        <taxon>Rhodospirillaceae</taxon>
        <taxon>Roseospira</taxon>
    </lineage>
</organism>
<evidence type="ECO:0000313" key="2">
    <source>
        <dbReference type="Proteomes" id="UP000554286"/>
    </source>
</evidence>
<sequence length="159" mass="18031">MKDRADRRQMDLLAWEPPEVVRAFPAEHVRAASMRAQISKAVAAALRDCETSREEIAVAMSDYLGEAVPKTALDGYASEAREDHTISVVRLMALVHATGDVRLLQLLAEPFGSMVVDTKHREAIEEIIDLDRRDEVAEYLDGLERRIDARRRRRRGGHR</sequence>